<dbReference type="PANTHER" id="PTHR43201:SF5">
    <property type="entry name" value="MEDIUM-CHAIN ACYL-COA LIGASE ACSF2, MITOCHONDRIAL"/>
    <property type="match status" value="1"/>
</dbReference>
<dbReference type="PROSITE" id="PS00455">
    <property type="entry name" value="AMP_BINDING"/>
    <property type="match status" value="1"/>
</dbReference>
<dbReference type="Proteomes" id="UP000776983">
    <property type="component" value="Unassembled WGS sequence"/>
</dbReference>
<evidence type="ECO:0000256" key="1">
    <source>
        <dbReference type="ARBA" id="ARBA00006432"/>
    </source>
</evidence>
<evidence type="ECO:0000259" key="3">
    <source>
        <dbReference type="Pfam" id="PF00501"/>
    </source>
</evidence>
<dbReference type="PANTHER" id="PTHR43201">
    <property type="entry name" value="ACYL-COA SYNTHETASE"/>
    <property type="match status" value="1"/>
</dbReference>
<comment type="similarity">
    <text evidence="1">Belongs to the ATP-dependent AMP-binding enzyme family.</text>
</comment>
<comment type="caution">
    <text evidence="5">The sequence shown here is derived from an EMBL/GenBank/DDBJ whole genome shotgun (WGS) entry which is preliminary data.</text>
</comment>
<feature type="domain" description="AMP-binding enzyme C-terminal" evidence="4">
    <location>
        <begin position="433"/>
        <end position="508"/>
    </location>
</feature>
<evidence type="ECO:0000313" key="5">
    <source>
        <dbReference type="EMBL" id="MCB5363790.1"/>
    </source>
</evidence>
<evidence type="ECO:0000259" key="4">
    <source>
        <dbReference type="Pfam" id="PF13193"/>
    </source>
</evidence>
<dbReference type="Gene3D" id="3.30.300.30">
    <property type="match status" value="1"/>
</dbReference>
<dbReference type="Pfam" id="PF00501">
    <property type="entry name" value="AMP-binding"/>
    <property type="match status" value="1"/>
</dbReference>
<keyword evidence="2" id="KW-0436">Ligase</keyword>
<protein>
    <submittedName>
        <fullName evidence="5">AMP-binding protein</fullName>
    </submittedName>
</protein>
<dbReference type="RefSeq" id="WP_226954160.1">
    <property type="nucleotide sequence ID" value="NZ_JACDXW010000004.1"/>
</dbReference>
<dbReference type="Pfam" id="PF13193">
    <property type="entry name" value="AMP-binding_C"/>
    <property type="match status" value="1"/>
</dbReference>
<accession>A0ABS8CCN0</accession>
<gene>
    <name evidence="5" type="ORF">H0484_08520</name>
</gene>
<dbReference type="InterPro" id="IPR025110">
    <property type="entry name" value="AMP-bd_C"/>
</dbReference>
<dbReference type="SUPFAM" id="SSF56801">
    <property type="entry name" value="Acetyl-CoA synthetase-like"/>
    <property type="match status" value="1"/>
</dbReference>
<name>A0ABS8CCN0_9BURK</name>
<dbReference type="EMBL" id="JACDXW010000004">
    <property type="protein sequence ID" value="MCB5363790.1"/>
    <property type="molecule type" value="Genomic_DNA"/>
</dbReference>
<evidence type="ECO:0000313" key="6">
    <source>
        <dbReference type="Proteomes" id="UP000776983"/>
    </source>
</evidence>
<sequence>MDIDIRLWGDLSRTLARQYGAKAAFVDVDGNSLSFEGFDKRVNRLNHALASHGCVKGERVAILAKNCTAYVETYGLAKSGMVVVPLNWRLAPEELASLLAHSQPAVVIADEQHAALIDSLRTELAFTRLFIIIGAARQGWAAYEEVLAQGSEQEPQPSSPLHPDDAICLMYTSGTTGTPKGVALSHRGILGNARVSAQQVLQLKPADRALAVMPFFHVGGMWYYLHASYSAGCTSVILPGFDPEAVLARIPRDAITHVHLVPTMISALLASPALAQADLSSLRLIFYAASSIPVVLLKQAMKAFAHCGFLQSYGATETGMLTVLNEADHLVALEAGKSHLLASCGRVLPENELLIVDDSGQCLVQGQGGEIAARGAYMMLGYWGNPQATAAALRDGVFHTGDMGHVDDEGYVYLVDRKQDMVVTGGENVYPSEVEQVLYQHPAVAQVAVFGIPDPVWVEKVVAAVVFKDGQALSEPALIAYAKQHLAAYKCPKRVFIEQQLPTSAVGKIVKKTLRQKFSVPEEAPHASS</sequence>
<feature type="domain" description="AMP-dependent synthetase/ligase" evidence="3">
    <location>
        <begin position="16"/>
        <end position="383"/>
    </location>
</feature>
<keyword evidence="6" id="KW-1185">Reference proteome</keyword>
<proteinExistence type="inferred from homology"/>
<dbReference type="InterPro" id="IPR000873">
    <property type="entry name" value="AMP-dep_synth/lig_dom"/>
</dbReference>
<evidence type="ECO:0000256" key="2">
    <source>
        <dbReference type="ARBA" id="ARBA00022598"/>
    </source>
</evidence>
<reference evidence="5 6" key="1">
    <citation type="submission" date="2020-07" db="EMBL/GenBank/DDBJ databases">
        <title>Pusillimonas sp. nov., isolated from poultry manure in Taiwan.</title>
        <authorList>
            <person name="Lin S.-Y."/>
            <person name="Tang Y.-S."/>
            <person name="Young C.-C."/>
        </authorList>
    </citation>
    <scope>NUCLEOTIDE SEQUENCE [LARGE SCALE GENOMIC DNA]</scope>
    <source>
        <strain evidence="5 6">CC-YST705</strain>
    </source>
</reference>
<organism evidence="5 6">
    <name type="scientific">Mesopusillimonas faecipullorum</name>
    <dbReference type="NCBI Taxonomy" id="2755040"/>
    <lineage>
        <taxon>Bacteria</taxon>
        <taxon>Pseudomonadati</taxon>
        <taxon>Pseudomonadota</taxon>
        <taxon>Betaproteobacteria</taxon>
        <taxon>Burkholderiales</taxon>
        <taxon>Alcaligenaceae</taxon>
        <taxon>Mesopusillimonas</taxon>
    </lineage>
</organism>
<dbReference type="InterPro" id="IPR020845">
    <property type="entry name" value="AMP-binding_CS"/>
</dbReference>
<dbReference type="InterPro" id="IPR042099">
    <property type="entry name" value="ANL_N_sf"/>
</dbReference>
<dbReference type="Gene3D" id="3.40.50.12780">
    <property type="entry name" value="N-terminal domain of ligase-like"/>
    <property type="match status" value="1"/>
</dbReference>
<dbReference type="InterPro" id="IPR045851">
    <property type="entry name" value="AMP-bd_C_sf"/>
</dbReference>